<dbReference type="InterPro" id="IPR050662">
    <property type="entry name" value="Sec-metab_biosynth-thioest"/>
</dbReference>
<accession>C7MKT1</accession>
<keyword evidence="3" id="KW-1185">Reference proteome</keyword>
<dbReference type="KEGG" id="ccu:Ccur_11930"/>
<evidence type="ECO:0000259" key="1">
    <source>
        <dbReference type="SMART" id="SM00849"/>
    </source>
</evidence>
<dbReference type="Pfam" id="PF00753">
    <property type="entry name" value="Lactamase_B"/>
    <property type="match status" value="1"/>
</dbReference>
<dbReference type="AlphaFoldDB" id="C7MKT1"/>
<dbReference type="EMBL" id="CP001682">
    <property type="protein sequence ID" value="ACU94878.1"/>
    <property type="molecule type" value="Genomic_DNA"/>
</dbReference>
<reference evidence="2 3" key="1">
    <citation type="journal article" date="2009" name="Stand. Genomic Sci.">
        <title>Complete genome sequence of Cryptobacterium curtum type strain (12-3).</title>
        <authorList>
            <person name="Mavrommatis K."/>
            <person name="Pukall R."/>
            <person name="Rohde C."/>
            <person name="Chen F."/>
            <person name="Sims D."/>
            <person name="Brettin T."/>
            <person name="Kuske C."/>
            <person name="Detter J.C."/>
            <person name="Han C."/>
            <person name="Lapidus A."/>
            <person name="Copeland A."/>
            <person name="Glavina Del Rio T."/>
            <person name="Nolan M."/>
            <person name="Lucas S."/>
            <person name="Tice H."/>
            <person name="Cheng J.F."/>
            <person name="Bruce D."/>
            <person name="Goodwin L."/>
            <person name="Pitluck S."/>
            <person name="Ovchinnikova G."/>
            <person name="Pati A."/>
            <person name="Ivanova N."/>
            <person name="Chen A."/>
            <person name="Palaniappan K."/>
            <person name="Chain P."/>
            <person name="D'haeseleer P."/>
            <person name="Goker M."/>
            <person name="Bristow J."/>
            <person name="Eisen J.A."/>
            <person name="Markowitz V."/>
            <person name="Hugenholtz P."/>
            <person name="Rohde M."/>
            <person name="Klenk H.P."/>
            <person name="Kyrpides N.C."/>
        </authorList>
    </citation>
    <scope>NUCLEOTIDE SEQUENCE [LARGE SCALE GENOMIC DNA]</scope>
    <source>
        <strain evidence="3">ATCC 700683 / DSM 15641 / 12-3</strain>
    </source>
</reference>
<evidence type="ECO:0000313" key="3">
    <source>
        <dbReference type="Proteomes" id="UP000000954"/>
    </source>
</evidence>
<dbReference type="SMART" id="SM00849">
    <property type="entry name" value="Lactamase_B"/>
    <property type="match status" value="1"/>
</dbReference>
<keyword evidence="2" id="KW-0378">Hydrolase</keyword>
<dbReference type="HOGENOM" id="CLU_048478_0_0_11"/>
<proteinExistence type="predicted"/>
<dbReference type="PANTHER" id="PTHR23131">
    <property type="entry name" value="ENDORIBONUCLEASE LACTB2"/>
    <property type="match status" value="1"/>
</dbReference>
<evidence type="ECO:0000313" key="2">
    <source>
        <dbReference type="EMBL" id="ACU94878.1"/>
    </source>
</evidence>
<dbReference type="STRING" id="469378.Ccur_11930"/>
<dbReference type="GO" id="GO:0016787">
    <property type="term" value="F:hydrolase activity"/>
    <property type="evidence" value="ECO:0007669"/>
    <property type="project" value="UniProtKB-KW"/>
</dbReference>
<organism evidence="2 3">
    <name type="scientific">Cryptobacterium curtum (strain ATCC 700683 / DSM 15641 / CCUG 43107 / 12-3)</name>
    <dbReference type="NCBI Taxonomy" id="469378"/>
    <lineage>
        <taxon>Bacteria</taxon>
        <taxon>Bacillati</taxon>
        <taxon>Actinomycetota</taxon>
        <taxon>Coriobacteriia</taxon>
        <taxon>Eggerthellales</taxon>
        <taxon>Eggerthellaceae</taxon>
        <taxon>Cryptobacterium</taxon>
    </lineage>
</organism>
<dbReference type="eggNOG" id="COG0491">
    <property type="taxonomic scope" value="Bacteria"/>
</dbReference>
<dbReference type="PANTHER" id="PTHR23131:SF4">
    <property type="entry name" value="METALLO-BETA-LACTAMASE SUPERFAMILY POTEIN"/>
    <property type="match status" value="1"/>
</dbReference>
<dbReference type="InterPro" id="IPR001279">
    <property type="entry name" value="Metallo-B-lactamas"/>
</dbReference>
<protein>
    <submittedName>
        <fullName evidence="2">Zn-dependent hydrolase, glyoxylase</fullName>
    </submittedName>
</protein>
<dbReference type="Proteomes" id="UP000000954">
    <property type="component" value="Chromosome"/>
</dbReference>
<dbReference type="InterPro" id="IPR036866">
    <property type="entry name" value="RibonucZ/Hydroxyglut_hydro"/>
</dbReference>
<sequence length="354" mass="39509">MNTFTHIHSDPDVYSIPVPFPNYATSETNCYLIQQDGETLVVDVGAPSAVGRTMLEGALHDLKADPQHTSFFLTHFHMDHVGLLDEVANPSQTVYLSHVDFGRMQRSLYDPWVDQLYKRMLSEGCPAHYRSIIAETRQADRFDADIHMLSFVGEGDSIAVGSATFDVFEVGGHTPGHLALLHRPSGMLFSGDHVLFVISPGVDLQPDRTDSMETYLQSLEKVRNLPYRQLLHSHGPLWNNVEERIDWLAHHHVQRAASALSVIEATPGLSGEELTRLLSWNVPHKTWDDIAPAQQRYISGEGIVILDYLCGLGDIKRTADDMGINRYYAQRAGADSRIAALLAQASQRLENTKV</sequence>
<gene>
    <name evidence="2" type="ordered locus">Ccur_11930</name>
</gene>
<dbReference type="Gene3D" id="3.60.15.10">
    <property type="entry name" value="Ribonuclease Z/Hydroxyacylglutathione hydrolase-like"/>
    <property type="match status" value="1"/>
</dbReference>
<dbReference type="RefSeq" id="WP_015778741.1">
    <property type="nucleotide sequence ID" value="NC_013170.1"/>
</dbReference>
<name>C7MKT1_CRYCD</name>
<dbReference type="SUPFAM" id="SSF56281">
    <property type="entry name" value="Metallo-hydrolase/oxidoreductase"/>
    <property type="match status" value="1"/>
</dbReference>
<dbReference type="OrthoDB" id="2971563at2"/>
<feature type="domain" description="Metallo-beta-lactamase" evidence="1">
    <location>
        <begin position="27"/>
        <end position="234"/>
    </location>
</feature>